<feature type="non-terminal residue" evidence="1">
    <location>
        <position position="71"/>
    </location>
</feature>
<reference evidence="2" key="1">
    <citation type="submission" date="2012-08" db="EMBL/GenBank/DDBJ databases">
        <title>The Genome Sequence of Wuchereria bancrofti.</title>
        <authorList>
            <person name="Nutman T.B."/>
            <person name="Fink D.L."/>
            <person name="Russ C."/>
            <person name="Young S."/>
            <person name="Zeng Q."/>
            <person name="Koehrsen M."/>
            <person name="Alvarado L."/>
            <person name="Berlin A."/>
            <person name="Chapman S.B."/>
            <person name="Chen Z."/>
            <person name="Freedman E."/>
            <person name="Gellesch M."/>
            <person name="Goldberg J."/>
            <person name="Griggs A."/>
            <person name="Gujja S."/>
            <person name="Heilman E.R."/>
            <person name="Heiman D."/>
            <person name="Hepburn T."/>
            <person name="Howarth C."/>
            <person name="Jen D."/>
            <person name="Larson L."/>
            <person name="Lewis B."/>
            <person name="Mehta T."/>
            <person name="Park D."/>
            <person name="Pearson M."/>
            <person name="Roberts A."/>
            <person name="Saif S."/>
            <person name="Shea T."/>
            <person name="Shenoy N."/>
            <person name="Sisk P."/>
            <person name="Stolte C."/>
            <person name="Sykes S."/>
            <person name="Walk T."/>
            <person name="White J."/>
            <person name="Yandava C."/>
            <person name="Haas B."/>
            <person name="Henn M.R."/>
            <person name="Nusbaum C."/>
            <person name="Birren B."/>
        </authorList>
    </citation>
    <scope>NUCLEOTIDE SEQUENCE [LARGE SCALE GENOMIC DNA]</scope>
    <source>
        <strain evidence="2">NA</strain>
    </source>
</reference>
<dbReference type="Proteomes" id="UP000004810">
    <property type="component" value="Unassembled WGS sequence"/>
</dbReference>
<evidence type="ECO:0000313" key="2">
    <source>
        <dbReference type="Proteomes" id="UP000004810"/>
    </source>
</evidence>
<accession>J9AQU5</accession>
<organism evidence="1 2">
    <name type="scientific">Wuchereria bancrofti</name>
    <dbReference type="NCBI Taxonomy" id="6293"/>
    <lineage>
        <taxon>Eukaryota</taxon>
        <taxon>Metazoa</taxon>
        <taxon>Ecdysozoa</taxon>
        <taxon>Nematoda</taxon>
        <taxon>Chromadorea</taxon>
        <taxon>Rhabditida</taxon>
        <taxon>Spirurina</taxon>
        <taxon>Spiruromorpha</taxon>
        <taxon>Filarioidea</taxon>
        <taxon>Onchocercidae</taxon>
        <taxon>Wuchereria</taxon>
    </lineage>
</organism>
<dbReference type="AlphaFoldDB" id="J9AQU5"/>
<comment type="caution">
    <text evidence="1">The sequence shown here is derived from an EMBL/GenBank/DDBJ whole genome shotgun (WGS) entry which is preliminary data.</text>
</comment>
<protein>
    <submittedName>
        <fullName evidence="1">Uncharacterized protein</fullName>
    </submittedName>
</protein>
<proteinExistence type="predicted"/>
<gene>
    <name evidence="1" type="ORF">WUBG_12352</name>
</gene>
<sequence>MTHYSLISSRRNRHLWYHSSSLDGYGQTARQKLVEINGVENEKASHLSSFWKYKERFLSSTKIIHWFWSKI</sequence>
<dbReference type="EMBL" id="ADBV01008678">
    <property type="protein sequence ID" value="EJW76740.1"/>
    <property type="molecule type" value="Genomic_DNA"/>
</dbReference>
<evidence type="ECO:0000313" key="1">
    <source>
        <dbReference type="EMBL" id="EJW76740.1"/>
    </source>
</evidence>
<name>J9AQU5_WUCBA</name>